<keyword evidence="4" id="KW-1185">Reference proteome</keyword>
<dbReference type="Gene3D" id="1.10.10.10">
    <property type="entry name" value="Winged helix-like DNA-binding domain superfamily/Winged helix DNA-binding domain"/>
    <property type="match status" value="1"/>
</dbReference>
<protein>
    <submittedName>
        <fullName evidence="3">Winged helix-turn-helix domain-containing protein</fullName>
    </submittedName>
</protein>
<dbReference type="CDD" id="cd00090">
    <property type="entry name" value="HTH_ARSR"/>
    <property type="match status" value="1"/>
</dbReference>
<dbReference type="SUPFAM" id="SSF46785">
    <property type="entry name" value="Winged helix' DNA-binding domain"/>
    <property type="match status" value="1"/>
</dbReference>
<accession>A0ABT6F9Q1</accession>
<organism evidence="3 4">
    <name type="scientific">Paludisphaera mucosa</name>
    <dbReference type="NCBI Taxonomy" id="3030827"/>
    <lineage>
        <taxon>Bacteria</taxon>
        <taxon>Pseudomonadati</taxon>
        <taxon>Planctomycetota</taxon>
        <taxon>Planctomycetia</taxon>
        <taxon>Isosphaerales</taxon>
        <taxon>Isosphaeraceae</taxon>
        <taxon>Paludisphaera</taxon>
    </lineage>
</organism>
<sequence length="179" mass="18899">MPSRKADETAPTWTFLSNHAHVLLLIAQDPDVTLREVADRVGITERAVQRLVADLEEARYLERQRAGRRNRYKVHPELPLRHPVEAHREVGALIALVMPSHGGGRADPPLRSGGPGGGDPARPPSRARAGKPADPAGPKAGARPTSRACAAPQSLRATSPASVVGGRARPATAGGVSPR</sequence>
<feature type="domain" description="HTH marR-type" evidence="2">
    <location>
        <begin position="18"/>
        <end position="67"/>
    </location>
</feature>
<evidence type="ECO:0000313" key="4">
    <source>
        <dbReference type="Proteomes" id="UP001216907"/>
    </source>
</evidence>
<gene>
    <name evidence="3" type="ORF">PZE19_11085</name>
</gene>
<evidence type="ECO:0000256" key="1">
    <source>
        <dbReference type="SAM" id="MobiDB-lite"/>
    </source>
</evidence>
<feature type="region of interest" description="Disordered" evidence="1">
    <location>
        <begin position="99"/>
        <end position="179"/>
    </location>
</feature>
<evidence type="ECO:0000259" key="2">
    <source>
        <dbReference type="Pfam" id="PF12802"/>
    </source>
</evidence>
<proteinExistence type="predicted"/>
<dbReference type="Proteomes" id="UP001216907">
    <property type="component" value="Unassembled WGS sequence"/>
</dbReference>
<dbReference type="EMBL" id="JARRAG010000002">
    <property type="protein sequence ID" value="MDG3004320.1"/>
    <property type="molecule type" value="Genomic_DNA"/>
</dbReference>
<comment type="caution">
    <text evidence="3">The sequence shown here is derived from an EMBL/GenBank/DDBJ whole genome shotgun (WGS) entry which is preliminary data.</text>
</comment>
<evidence type="ECO:0000313" key="3">
    <source>
        <dbReference type="EMBL" id="MDG3004320.1"/>
    </source>
</evidence>
<dbReference type="Pfam" id="PF12802">
    <property type="entry name" value="MarR_2"/>
    <property type="match status" value="1"/>
</dbReference>
<reference evidence="3 4" key="1">
    <citation type="submission" date="2023-03" db="EMBL/GenBank/DDBJ databases">
        <title>Paludisphaera mucosa sp. nov. a novel planctomycete from northern fen.</title>
        <authorList>
            <person name="Ivanova A."/>
        </authorList>
    </citation>
    <scope>NUCLEOTIDE SEQUENCE [LARGE SCALE GENOMIC DNA]</scope>
    <source>
        <strain evidence="3 4">Pla2</strain>
    </source>
</reference>
<feature type="compositionally biased region" description="Low complexity" evidence="1">
    <location>
        <begin position="124"/>
        <end position="144"/>
    </location>
</feature>
<dbReference type="InterPro" id="IPR000835">
    <property type="entry name" value="HTH_MarR-typ"/>
</dbReference>
<dbReference type="InterPro" id="IPR011991">
    <property type="entry name" value="ArsR-like_HTH"/>
</dbReference>
<dbReference type="InterPro" id="IPR036388">
    <property type="entry name" value="WH-like_DNA-bd_sf"/>
</dbReference>
<dbReference type="InterPro" id="IPR036390">
    <property type="entry name" value="WH_DNA-bd_sf"/>
</dbReference>
<name>A0ABT6F9Q1_9BACT</name>